<name>A0A6J4JRX4_9CHLR</name>
<accession>A0A6J4JRX4</accession>
<evidence type="ECO:0000313" key="1">
    <source>
        <dbReference type="EMBL" id="CAA9285940.1"/>
    </source>
</evidence>
<dbReference type="AlphaFoldDB" id="A0A6J4JRX4"/>
<proteinExistence type="predicted"/>
<gene>
    <name evidence="1" type="ORF">AVDCRST_MAG93-3526</name>
</gene>
<sequence length="44" mass="4829">MTNDGPPETVQQIVVILSEAEGSISYTILRNGFFGDGLRMTKRS</sequence>
<protein>
    <submittedName>
        <fullName evidence="1">Uncharacterized protein</fullName>
    </submittedName>
</protein>
<reference evidence="1" key="1">
    <citation type="submission" date="2020-02" db="EMBL/GenBank/DDBJ databases">
        <authorList>
            <person name="Meier V. D."/>
        </authorList>
    </citation>
    <scope>NUCLEOTIDE SEQUENCE</scope>
    <source>
        <strain evidence="1">AVDCRST_MAG93</strain>
    </source>
</reference>
<organism evidence="1">
    <name type="scientific">uncultured Chloroflexia bacterium</name>
    <dbReference type="NCBI Taxonomy" id="1672391"/>
    <lineage>
        <taxon>Bacteria</taxon>
        <taxon>Bacillati</taxon>
        <taxon>Chloroflexota</taxon>
        <taxon>Chloroflexia</taxon>
        <taxon>environmental samples</taxon>
    </lineage>
</organism>
<dbReference type="EMBL" id="CADCTR010001203">
    <property type="protein sequence ID" value="CAA9285940.1"/>
    <property type="molecule type" value="Genomic_DNA"/>
</dbReference>